<evidence type="ECO:0000313" key="2">
    <source>
        <dbReference type="EMBL" id="EDR04944.1"/>
    </source>
</evidence>
<dbReference type="GeneID" id="6080028"/>
<proteinExistence type="predicted"/>
<feature type="region of interest" description="Disordered" evidence="1">
    <location>
        <begin position="1"/>
        <end position="23"/>
    </location>
</feature>
<dbReference type="InParanoid" id="B0DKG8"/>
<dbReference type="Proteomes" id="UP000001194">
    <property type="component" value="Unassembled WGS sequence"/>
</dbReference>
<dbReference type="KEGG" id="lbc:LACBIDRAFT_330154"/>
<dbReference type="OrthoDB" id="301415at2759"/>
<organism evidence="3">
    <name type="scientific">Laccaria bicolor (strain S238N-H82 / ATCC MYA-4686)</name>
    <name type="common">Bicoloured deceiver</name>
    <name type="synonym">Laccaria laccata var. bicolor</name>
    <dbReference type="NCBI Taxonomy" id="486041"/>
    <lineage>
        <taxon>Eukaryota</taxon>
        <taxon>Fungi</taxon>
        <taxon>Dikarya</taxon>
        <taxon>Basidiomycota</taxon>
        <taxon>Agaricomycotina</taxon>
        <taxon>Agaricomycetes</taxon>
        <taxon>Agaricomycetidae</taxon>
        <taxon>Agaricales</taxon>
        <taxon>Agaricineae</taxon>
        <taxon>Hydnangiaceae</taxon>
        <taxon>Laccaria</taxon>
    </lineage>
</organism>
<name>B0DKG8_LACBS</name>
<gene>
    <name evidence="2" type="ORF">LACBIDRAFT_330154</name>
</gene>
<dbReference type="EMBL" id="DS547115">
    <property type="protein sequence ID" value="EDR04944.1"/>
    <property type="molecule type" value="Genomic_DNA"/>
</dbReference>
<evidence type="ECO:0000256" key="1">
    <source>
        <dbReference type="SAM" id="MobiDB-lite"/>
    </source>
</evidence>
<accession>B0DKG8</accession>
<evidence type="ECO:0000313" key="3">
    <source>
        <dbReference type="Proteomes" id="UP000001194"/>
    </source>
</evidence>
<dbReference type="AlphaFoldDB" id="B0DKG8"/>
<reference evidence="2 3" key="1">
    <citation type="journal article" date="2008" name="Nature">
        <title>The genome of Laccaria bicolor provides insights into mycorrhizal symbiosis.</title>
        <authorList>
            <person name="Martin F."/>
            <person name="Aerts A."/>
            <person name="Ahren D."/>
            <person name="Brun A."/>
            <person name="Danchin E.G.J."/>
            <person name="Duchaussoy F."/>
            <person name="Gibon J."/>
            <person name="Kohler A."/>
            <person name="Lindquist E."/>
            <person name="Pereda V."/>
            <person name="Salamov A."/>
            <person name="Shapiro H.J."/>
            <person name="Wuyts J."/>
            <person name="Blaudez D."/>
            <person name="Buee M."/>
            <person name="Brokstein P."/>
            <person name="Canbaeck B."/>
            <person name="Cohen D."/>
            <person name="Courty P.E."/>
            <person name="Coutinho P.M."/>
            <person name="Delaruelle C."/>
            <person name="Detter J.C."/>
            <person name="Deveau A."/>
            <person name="DiFazio S."/>
            <person name="Duplessis S."/>
            <person name="Fraissinet-Tachet L."/>
            <person name="Lucic E."/>
            <person name="Frey-Klett P."/>
            <person name="Fourrey C."/>
            <person name="Feussner I."/>
            <person name="Gay G."/>
            <person name="Grimwood J."/>
            <person name="Hoegger P.J."/>
            <person name="Jain P."/>
            <person name="Kilaru S."/>
            <person name="Labbe J."/>
            <person name="Lin Y.C."/>
            <person name="Legue V."/>
            <person name="Le Tacon F."/>
            <person name="Marmeisse R."/>
            <person name="Melayah D."/>
            <person name="Montanini B."/>
            <person name="Muratet M."/>
            <person name="Nehls U."/>
            <person name="Niculita-Hirzel H."/>
            <person name="Oudot-Le Secq M.P."/>
            <person name="Peter M."/>
            <person name="Quesneville H."/>
            <person name="Rajashekar B."/>
            <person name="Reich M."/>
            <person name="Rouhier N."/>
            <person name="Schmutz J."/>
            <person name="Yin T."/>
            <person name="Chalot M."/>
            <person name="Henrissat B."/>
            <person name="Kuees U."/>
            <person name="Lucas S."/>
            <person name="Van de Peer Y."/>
            <person name="Podila G.K."/>
            <person name="Polle A."/>
            <person name="Pukkila P.J."/>
            <person name="Richardson P.M."/>
            <person name="Rouze P."/>
            <person name="Sanders I.R."/>
            <person name="Stajich J.E."/>
            <person name="Tunlid A."/>
            <person name="Tuskan G."/>
            <person name="Grigoriev I.V."/>
        </authorList>
    </citation>
    <scope>NUCLEOTIDE SEQUENCE [LARGE SCALE GENOMIC DNA]</scope>
    <source>
        <strain evidence="3">S238N-H82 / ATCC MYA-4686</strain>
    </source>
</reference>
<keyword evidence="3" id="KW-1185">Reference proteome</keyword>
<dbReference type="HOGENOM" id="CLU_2109460_0_0_1"/>
<sequence length="115" mass="13030">MDWSTQYQKTASEHQLTQKQNPQLQAASQMKDCMATLRKALKTKAFTTEISLFIYPSAGKAARKAQTLPVHKKWMGTDLTKEMFDFAKAELNKGYYSVAAAQQSKPITLNFEEYG</sequence>
<protein>
    <submittedName>
        <fullName evidence="2">Predicted protein</fullName>
    </submittedName>
</protein>
<dbReference type="RefSeq" id="XP_001884334.1">
    <property type="nucleotide sequence ID" value="XM_001884299.1"/>
</dbReference>